<dbReference type="Ensembl" id="ENSBIXT00000016242.1">
    <property type="protein sequence ID" value="ENSBIXP00000008436.1"/>
    <property type="gene ID" value="ENSBIXG00000014280.1"/>
</dbReference>
<evidence type="ECO:0008006" key="4">
    <source>
        <dbReference type="Google" id="ProtNLM"/>
    </source>
</evidence>
<feature type="chain" id="PRO_5021196483" description="Secreted protein" evidence="1">
    <location>
        <begin position="26"/>
        <end position="84"/>
    </location>
</feature>
<evidence type="ECO:0000313" key="3">
    <source>
        <dbReference type="Proteomes" id="UP000314981"/>
    </source>
</evidence>
<proteinExistence type="predicted"/>
<keyword evidence="1" id="KW-0732">Signal</keyword>
<evidence type="ECO:0000256" key="1">
    <source>
        <dbReference type="SAM" id="SignalP"/>
    </source>
</evidence>
<evidence type="ECO:0000313" key="2">
    <source>
        <dbReference type="Ensembl" id="ENSBIXP00000008436.1"/>
    </source>
</evidence>
<dbReference type="AlphaFoldDB" id="A0A4W2C6K9"/>
<feature type="signal peptide" evidence="1">
    <location>
        <begin position="1"/>
        <end position="25"/>
    </location>
</feature>
<reference evidence="2 3" key="1">
    <citation type="submission" date="2018-11" db="EMBL/GenBank/DDBJ databases">
        <title>Haplotype-resolved cattle genomes.</title>
        <authorList>
            <person name="Low W.Y."/>
            <person name="Tearle R."/>
            <person name="Bickhart D.M."/>
            <person name="Rosen B.D."/>
            <person name="Koren S."/>
            <person name="Rhie A."/>
            <person name="Hiendleder S."/>
            <person name="Phillippy A.M."/>
            <person name="Smith T.P.L."/>
            <person name="Williams J.L."/>
        </authorList>
    </citation>
    <scope>NUCLEOTIDE SEQUENCE [LARGE SCALE GENOMIC DNA]</scope>
</reference>
<name>A0A4W2C6K9_BOBOX</name>
<accession>A0A4W2C6K9</accession>
<organism evidence="2 3">
    <name type="scientific">Bos indicus x Bos taurus</name>
    <name type="common">Hybrid cattle</name>
    <dbReference type="NCBI Taxonomy" id="30522"/>
    <lineage>
        <taxon>Eukaryota</taxon>
        <taxon>Metazoa</taxon>
        <taxon>Chordata</taxon>
        <taxon>Craniata</taxon>
        <taxon>Vertebrata</taxon>
        <taxon>Euteleostomi</taxon>
        <taxon>Mammalia</taxon>
        <taxon>Eutheria</taxon>
        <taxon>Laurasiatheria</taxon>
        <taxon>Artiodactyla</taxon>
        <taxon>Ruminantia</taxon>
        <taxon>Pecora</taxon>
        <taxon>Bovidae</taxon>
        <taxon>Bovinae</taxon>
        <taxon>Bos</taxon>
    </lineage>
</organism>
<sequence length="84" mass="9500">MIPSNHLNLCRPLLLLLSIFSSISVFSNESALHIRCHWNFVFLSLVGKEQLVKIKTQHASGNAQKDSSVKTVKLMSTSFHFILF</sequence>
<reference evidence="2" key="3">
    <citation type="submission" date="2025-09" db="UniProtKB">
        <authorList>
            <consortium name="Ensembl"/>
        </authorList>
    </citation>
    <scope>IDENTIFICATION</scope>
</reference>
<keyword evidence="3" id="KW-1185">Reference proteome</keyword>
<dbReference type="Proteomes" id="UP000314981">
    <property type="component" value="Chromosome 9"/>
</dbReference>
<protein>
    <recommendedName>
        <fullName evidence="4">Secreted protein</fullName>
    </recommendedName>
</protein>
<reference evidence="2" key="2">
    <citation type="submission" date="2025-08" db="UniProtKB">
        <authorList>
            <consortium name="Ensembl"/>
        </authorList>
    </citation>
    <scope>IDENTIFICATION</scope>
</reference>